<sequence>MNNNTRGTWRRSVAAASVSLLLAAPLLASAQVSNDPLGRQIVDRIFAQLCARGILKSARCQPPPPAPATLTLVKTVVNDNGGTATTTDFQAKIDGVNVAWGVAQTVTAGAHIASEVNMAGYMASSWGGDCAANGTITLAAGENKTCTITNNDDPPTPPPAGHLIVDKVTQPAESAREFEILASGTGTITGGGAGTTTDATSKSYEVTAGTYSVTETVPDGWTMVSNTCVDVTVASGETETCVITNAKLPTLTVTKVVVNDNGGTATTSDFMLFVDGMMTTSGVATTSTIGAHTVSETASSTYSMSISGDCAVNGSITLAAGDVKTCTITNDDNPPAPPTTGTITVIKVVVNDDEGTATSSDSIMHLHTVDPLTDVSGSPQPGSADGTTYSDIAPGTYHVEETDGPDGYTTAFGGACDSDGFITLAAGESKTCTVTNDDTPPQAEGKLLINEVLYDVNTSTQGAEGDNEWIEIFNGTNAAIDLGGFTVSDNTSTTTLPESTILPSDAYLLVFATTTTADFWPSIPEGTMIVVVEDGIGQLGNGGDRVILRNSEGQDVDGVSWGSDTTVLDPSVPVALDGYSIVRQSPTTDTDTNADWTQTISPTPGS</sequence>
<evidence type="ECO:0000313" key="4">
    <source>
        <dbReference type="EMBL" id="OGG52441.1"/>
    </source>
</evidence>
<name>A0A1F6CTU1_9BACT</name>
<protein>
    <recommendedName>
        <fullName evidence="3">LTD domain-containing protein</fullName>
    </recommendedName>
</protein>
<organism evidence="4 5">
    <name type="scientific">Candidatus Kaiserbacteria bacterium RIFCSPHIGHO2_01_FULL_53_29</name>
    <dbReference type="NCBI Taxonomy" id="1798480"/>
    <lineage>
        <taxon>Bacteria</taxon>
        <taxon>Candidatus Kaiseribacteriota</taxon>
    </lineage>
</organism>
<feature type="region of interest" description="Disordered" evidence="1">
    <location>
        <begin position="584"/>
        <end position="606"/>
    </location>
</feature>
<gene>
    <name evidence="4" type="ORF">A2851_05365</name>
</gene>
<evidence type="ECO:0000256" key="2">
    <source>
        <dbReference type="SAM" id="SignalP"/>
    </source>
</evidence>
<evidence type="ECO:0000259" key="3">
    <source>
        <dbReference type="PROSITE" id="PS51841"/>
    </source>
</evidence>
<accession>A0A1F6CTU1</accession>
<dbReference type="InterPro" id="IPR036415">
    <property type="entry name" value="Lamin_tail_dom_sf"/>
</dbReference>
<feature type="signal peptide" evidence="2">
    <location>
        <begin position="1"/>
        <end position="30"/>
    </location>
</feature>
<dbReference type="Proteomes" id="UP000176863">
    <property type="component" value="Unassembled WGS sequence"/>
</dbReference>
<reference evidence="4 5" key="1">
    <citation type="journal article" date="2016" name="Nat. Commun.">
        <title>Thousands of microbial genomes shed light on interconnected biogeochemical processes in an aquifer system.</title>
        <authorList>
            <person name="Anantharaman K."/>
            <person name="Brown C.T."/>
            <person name="Hug L.A."/>
            <person name="Sharon I."/>
            <person name="Castelle C.J."/>
            <person name="Probst A.J."/>
            <person name="Thomas B.C."/>
            <person name="Singh A."/>
            <person name="Wilkins M.J."/>
            <person name="Karaoz U."/>
            <person name="Brodie E.L."/>
            <person name="Williams K.H."/>
            <person name="Hubbard S.S."/>
            <person name="Banfield J.F."/>
        </authorList>
    </citation>
    <scope>NUCLEOTIDE SEQUENCE [LARGE SCALE GENOMIC DNA]</scope>
</reference>
<dbReference type="Gene3D" id="2.40.160.150">
    <property type="match status" value="2"/>
</dbReference>
<dbReference type="InterPro" id="IPR045826">
    <property type="entry name" value="SpaA_PFL_dom_2"/>
</dbReference>
<feature type="chain" id="PRO_5009523556" description="LTD domain-containing protein" evidence="2">
    <location>
        <begin position="31"/>
        <end position="606"/>
    </location>
</feature>
<dbReference type="InterPro" id="IPR001322">
    <property type="entry name" value="Lamin_tail_dom"/>
</dbReference>
<dbReference type="Pfam" id="PF00932">
    <property type="entry name" value="LTD"/>
    <property type="match status" value="1"/>
</dbReference>
<dbReference type="STRING" id="1798480.A2851_05365"/>
<dbReference type="SUPFAM" id="SSF74853">
    <property type="entry name" value="Lamin A/C globular tail domain"/>
    <property type="match status" value="1"/>
</dbReference>
<feature type="domain" description="LTD" evidence="3">
    <location>
        <begin position="437"/>
        <end position="563"/>
    </location>
</feature>
<dbReference type="Pfam" id="PF19403">
    <property type="entry name" value="SpaA_2"/>
    <property type="match status" value="4"/>
</dbReference>
<dbReference type="AlphaFoldDB" id="A0A1F6CTU1"/>
<keyword evidence="2" id="KW-0732">Signal</keyword>
<evidence type="ECO:0000313" key="5">
    <source>
        <dbReference type="Proteomes" id="UP000176863"/>
    </source>
</evidence>
<dbReference type="EMBL" id="MFKT01000029">
    <property type="protein sequence ID" value="OGG52441.1"/>
    <property type="molecule type" value="Genomic_DNA"/>
</dbReference>
<dbReference type="Gene3D" id="2.60.40.1260">
    <property type="entry name" value="Lamin Tail domain"/>
    <property type="match status" value="1"/>
</dbReference>
<proteinExistence type="predicted"/>
<dbReference type="PROSITE" id="PS51841">
    <property type="entry name" value="LTD"/>
    <property type="match status" value="1"/>
</dbReference>
<evidence type="ECO:0000256" key="1">
    <source>
        <dbReference type="SAM" id="MobiDB-lite"/>
    </source>
</evidence>
<comment type="caution">
    <text evidence="4">The sequence shown here is derived from an EMBL/GenBank/DDBJ whole genome shotgun (WGS) entry which is preliminary data.</text>
</comment>